<evidence type="ECO:0000313" key="1">
    <source>
        <dbReference type="EMBL" id="VAW23473.1"/>
    </source>
</evidence>
<proteinExistence type="predicted"/>
<gene>
    <name evidence="1" type="ORF">MNBD_BACTEROID04-536</name>
</gene>
<protein>
    <submittedName>
        <fullName evidence="1">Uncharacterized protein</fullName>
    </submittedName>
</protein>
<name>A0A3B0U511_9ZZZZ</name>
<sequence length="37" mass="4316">RGLAHKPFNPASEQHQQFLTDLEKKITSLKNNYNISF</sequence>
<organism evidence="1">
    <name type="scientific">hydrothermal vent metagenome</name>
    <dbReference type="NCBI Taxonomy" id="652676"/>
    <lineage>
        <taxon>unclassified sequences</taxon>
        <taxon>metagenomes</taxon>
        <taxon>ecological metagenomes</taxon>
    </lineage>
</organism>
<dbReference type="EMBL" id="UOER01000201">
    <property type="protein sequence ID" value="VAW23473.1"/>
    <property type="molecule type" value="Genomic_DNA"/>
</dbReference>
<dbReference type="AlphaFoldDB" id="A0A3B0U511"/>
<reference evidence="1" key="1">
    <citation type="submission" date="2018-06" db="EMBL/GenBank/DDBJ databases">
        <authorList>
            <person name="Zhirakovskaya E."/>
        </authorList>
    </citation>
    <scope>NUCLEOTIDE SEQUENCE</scope>
</reference>
<feature type="non-terminal residue" evidence="1">
    <location>
        <position position="1"/>
    </location>
</feature>
<accession>A0A3B0U511</accession>